<sequence length="252" mass="28409">MQTPEGYIGWVSDAIKTMTEAELHEYNKKPKVVVTGLYALSYEEADIKSQTVSNLVIGDMLVLKGAKGRFYQVTYPDGREGYIQKSEAEELKKWLEDIEFTQESIVKTAKQFMGIPYVWGGASSKGLDCSGFTKLVYFLHGVILQRDASQQALTGKLVDETGDFSKLQPGDLLFFGTKATKENPKERVVHVAIYIGNKRFIHASDYIQIGSLDPVDPLFDKYNTHRYLRAKRIIGEVNTKGIEAISENVFYK</sequence>
<dbReference type="Gene3D" id="3.90.1720.10">
    <property type="entry name" value="endopeptidase domain like (from Nostoc punctiforme)"/>
    <property type="match status" value="1"/>
</dbReference>
<dbReference type="AlphaFoldDB" id="A0A645EWV0"/>
<organism evidence="6">
    <name type="scientific">bioreactor metagenome</name>
    <dbReference type="NCBI Taxonomy" id="1076179"/>
    <lineage>
        <taxon>unclassified sequences</taxon>
        <taxon>metagenomes</taxon>
        <taxon>ecological metagenomes</taxon>
    </lineage>
</organism>
<dbReference type="EMBL" id="VSSQ01051808">
    <property type="protein sequence ID" value="MPN05920.1"/>
    <property type="molecule type" value="Genomic_DNA"/>
</dbReference>
<evidence type="ECO:0000256" key="4">
    <source>
        <dbReference type="ARBA" id="ARBA00022807"/>
    </source>
</evidence>
<evidence type="ECO:0000256" key="2">
    <source>
        <dbReference type="ARBA" id="ARBA00022670"/>
    </source>
</evidence>
<keyword evidence="2" id="KW-0645">Protease</keyword>
<dbReference type="InterPro" id="IPR051202">
    <property type="entry name" value="Peptidase_C40"/>
</dbReference>
<dbReference type="InterPro" id="IPR038765">
    <property type="entry name" value="Papain-like_cys_pep_sf"/>
</dbReference>
<dbReference type="PANTHER" id="PTHR47053">
    <property type="entry name" value="MUREIN DD-ENDOPEPTIDASE MEPH-RELATED"/>
    <property type="match status" value="1"/>
</dbReference>
<proteinExistence type="inferred from homology"/>
<accession>A0A645EWV0</accession>
<evidence type="ECO:0000256" key="3">
    <source>
        <dbReference type="ARBA" id="ARBA00022801"/>
    </source>
</evidence>
<dbReference type="PANTHER" id="PTHR47053:SF1">
    <property type="entry name" value="MUREIN DD-ENDOPEPTIDASE MEPH-RELATED"/>
    <property type="match status" value="1"/>
</dbReference>
<dbReference type="SUPFAM" id="SSF54001">
    <property type="entry name" value="Cysteine proteinases"/>
    <property type="match status" value="1"/>
</dbReference>
<protein>
    <recommendedName>
        <fullName evidence="5">NlpC/P60 domain-containing protein</fullName>
    </recommendedName>
</protein>
<dbReference type="GO" id="GO:0006508">
    <property type="term" value="P:proteolysis"/>
    <property type="evidence" value="ECO:0007669"/>
    <property type="project" value="UniProtKB-KW"/>
</dbReference>
<evidence type="ECO:0000313" key="6">
    <source>
        <dbReference type="EMBL" id="MPN05920.1"/>
    </source>
</evidence>
<dbReference type="Gene3D" id="2.30.30.40">
    <property type="entry name" value="SH3 Domains"/>
    <property type="match status" value="1"/>
</dbReference>
<comment type="similarity">
    <text evidence="1">Belongs to the peptidase C40 family.</text>
</comment>
<name>A0A645EWV0_9ZZZZ</name>
<dbReference type="InterPro" id="IPR000064">
    <property type="entry name" value="NLP_P60_dom"/>
</dbReference>
<keyword evidence="4" id="KW-0788">Thiol protease</keyword>
<feature type="domain" description="NlpC/P60" evidence="5">
    <location>
        <begin position="99"/>
        <end position="234"/>
    </location>
</feature>
<gene>
    <name evidence="6" type="ORF">SDC9_153174</name>
</gene>
<dbReference type="Pfam" id="PF00877">
    <property type="entry name" value="NLPC_P60"/>
    <property type="match status" value="1"/>
</dbReference>
<comment type="caution">
    <text evidence="6">The sequence shown here is derived from an EMBL/GenBank/DDBJ whole genome shotgun (WGS) entry which is preliminary data.</text>
</comment>
<keyword evidence="3" id="KW-0378">Hydrolase</keyword>
<reference evidence="6" key="1">
    <citation type="submission" date="2019-08" db="EMBL/GenBank/DDBJ databases">
        <authorList>
            <person name="Kucharzyk K."/>
            <person name="Murdoch R.W."/>
            <person name="Higgins S."/>
            <person name="Loffler F."/>
        </authorList>
    </citation>
    <scope>NUCLEOTIDE SEQUENCE</scope>
</reference>
<dbReference type="PROSITE" id="PS51935">
    <property type="entry name" value="NLPC_P60"/>
    <property type="match status" value="1"/>
</dbReference>
<dbReference type="GO" id="GO:0008234">
    <property type="term" value="F:cysteine-type peptidase activity"/>
    <property type="evidence" value="ECO:0007669"/>
    <property type="project" value="UniProtKB-KW"/>
</dbReference>
<evidence type="ECO:0000259" key="5">
    <source>
        <dbReference type="PROSITE" id="PS51935"/>
    </source>
</evidence>
<evidence type="ECO:0000256" key="1">
    <source>
        <dbReference type="ARBA" id="ARBA00007074"/>
    </source>
</evidence>